<dbReference type="InterPro" id="IPR006058">
    <property type="entry name" value="2Fe2S_fd_BS"/>
</dbReference>
<evidence type="ECO:0000256" key="10">
    <source>
        <dbReference type="ARBA" id="ARBA00023014"/>
    </source>
</evidence>
<organism evidence="13 14">
    <name type="scientific">Vigna unguiculata</name>
    <name type="common">Cowpea</name>
    <dbReference type="NCBI Taxonomy" id="3917"/>
    <lineage>
        <taxon>Eukaryota</taxon>
        <taxon>Viridiplantae</taxon>
        <taxon>Streptophyta</taxon>
        <taxon>Embryophyta</taxon>
        <taxon>Tracheophyta</taxon>
        <taxon>Spermatophyta</taxon>
        <taxon>Magnoliopsida</taxon>
        <taxon>eudicotyledons</taxon>
        <taxon>Gunneridae</taxon>
        <taxon>Pentapetalae</taxon>
        <taxon>rosids</taxon>
        <taxon>fabids</taxon>
        <taxon>Fabales</taxon>
        <taxon>Fabaceae</taxon>
        <taxon>Papilionoideae</taxon>
        <taxon>50 kb inversion clade</taxon>
        <taxon>NPAAA clade</taxon>
        <taxon>indigoferoid/millettioid clade</taxon>
        <taxon>Phaseoleae</taxon>
        <taxon>Vigna</taxon>
    </lineage>
</organism>
<dbReference type="Gramene" id="Vigun06g234600.1.v1.2">
    <property type="protein sequence ID" value="Vigun06g234600.1.v1.2.CDS.1"/>
    <property type="gene ID" value="Vigun06g234600.v1.2"/>
</dbReference>
<dbReference type="PANTHER" id="PTHR43112:SF3">
    <property type="entry name" value="FERREDOXIN-2, CHLOROPLASTIC"/>
    <property type="match status" value="1"/>
</dbReference>
<comment type="cofactor">
    <cofactor evidence="11">
        <name>[2Fe-2S] cluster</name>
        <dbReference type="ChEBI" id="CHEBI:190135"/>
    </cofactor>
    <text evidence="11">Binds 1 [2Fe-2S] cluster.</text>
</comment>
<sequence>MASLCGPALNTSFLRKQPVKMSSMKAFQNLNSVFGVKEGRGGRVTAMAAYKVKLITPEGEKEITCPDNEYILDAAEDQGLDLPYSCRAGACSSCTGKVVSGTVDQSDNSFLDDDQIGLGFVLTCVAYPTSDLVIQTHKEDELVDS</sequence>
<dbReference type="InterPro" id="IPR036010">
    <property type="entry name" value="2Fe-2S_ferredoxin-like_sf"/>
</dbReference>
<feature type="domain" description="2Fe-2S ferredoxin-type" evidence="12">
    <location>
        <begin position="50"/>
        <end position="140"/>
    </location>
</feature>
<dbReference type="PROSITE" id="PS00197">
    <property type="entry name" value="2FE2S_FER_1"/>
    <property type="match status" value="1"/>
</dbReference>
<dbReference type="CDD" id="cd00207">
    <property type="entry name" value="fer2"/>
    <property type="match status" value="1"/>
</dbReference>
<dbReference type="Proteomes" id="UP000501690">
    <property type="component" value="Linkage Group LG1"/>
</dbReference>
<reference evidence="13 14" key="1">
    <citation type="submission" date="2019-04" db="EMBL/GenBank/DDBJ databases">
        <title>An improved genome assembly and genetic linkage map for asparagus bean, Vigna unguiculata ssp. sesquipedialis.</title>
        <authorList>
            <person name="Xia Q."/>
            <person name="Zhang R."/>
            <person name="Dong Y."/>
        </authorList>
    </citation>
    <scope>NUCLEOTIDE SEQUENCE [LARGE SCALE GENOMIC DNA]</scope>
    <source>
        <tissue evidence="13">Leaf</tissue>
    </source>
</reference>
<keyword evidence="5 11" id="KW-0150">Chloroplast</keyword>
<keyword evidence="10 11" id="KW-0411">Iron-sulfur</keyword>
<name>A0A4D6KRG6_VIGUN</name>
<evidence type="ECO:0000313" key="14">
    <source>
        <dbReference type="Proteomes" id="UP000501690"/>
    </source>
</evidence>
<dbReference type="Gene3D" id="3.10.20.30">
    <property type="match status" value="1"/>
</dbReference>
<evidence type="ECO:0000256" key="1">
    <source>
        <dbReference type="ARBA" id="ARBA00003532"/>
    </source>
</evidence>
<proteinExistence type="inferred from homology"/>
<dbReference type="GO" id="GO:0009055">
    <property type="term" value="F:electron transfer activity"/>
    <property type="evidence" value="ECO:0007669"/>
    <property type="project" value="InterPro"/>
</dbReference>
<accession>A0A4D6KRG6</accession>
<evidence type="ECO:0000256" key="3">
    <source>
        <dbReference type="ARBA" id="ARBA00007874"/>
    </source>
</evidence>
<dbReference type="PROSITE" id="PS51085">
    <property type="entry name" value="2FE2S_FER_2"/>
    <property type="match status" value="1"/>
</dbReference>
<dbReference type="FunFam" id="3.10.20.30:FF:000014">
    <property type="entry name" value="Ferredoxin"/>
    <property type="match status" value="1"/>
</dbReference>
<dbReference type="AlphaFoldDB" id="A0A4D6KRG6"/>
<evidence type="ECO:0000256" key="5">
    <source>
        <dbReference type="ARBA" id="ARBA00022528"/>
    </source>
</evidence>
<keyword evidence="8 11" id="KW-0249">Electron transport</keyword>
<evidence type="ECO:0000256" key="8">
    <source>
        <dbReference type="ARBA" id="ARBA00022982"/>
    </source>
</evidence>
<evidence type="ECO:0000256" key="4">
    <source>
        <dbReference type="ARBA" id="ARBA00022448"/>
    </source>
</evidence>
<keyword evidence="7 11" id="KW-0479">Metal-binding</keyword>
<evidence type="ECO:0000256" key="6">
    <source>
        <dbReference type="ARBA" id="ARBA00022714"/>
    </source>
</evidence>
<evidence type="ECO:0000256" key="11">
    <source>
        <dbReference type="RuleBase" id="RU364001"/>
    </source>
</evidence>
<evidence type="ECO:0000313" key="13">
    <source>
        <dbReference type="EMBL" id="QCD76444.1"/>
    </source>
</evidence>
<dbReference type="Pfam" id="PF00111">
    <property type="entry name" value="Fer2"/>
    <property type="match status" value="1"/>
</dbReference>
<keyword evidence="11" id="KW-0934">Plastid</keyword>
<evidence type="ECO:0000256" key="7">
    <source>
        <dbReference type="ARBA" id="ARBA00022723"/>
    </source>
</evidence>
<dbReference type="EMBL" id="CP039345">
    <property type="protein sequence ID" value="QCD76444.1"/>
    <property type="molecule type" value="Genomic_DNA"/>
</dbReference>
<evidence type="ECO:0000256" key="9">
    <source>
        <dbReference type="ARBA" id="ARBA00023004"/>
    </source>
</evidence>
<evidence type="ECO:0000259" key="12">
    <source>
        <dbReference type="PROSITE" id="PS51085"/>
    </source>
</evidence>
<dbReference type="NCBIfam" id="TIGR02008">
    <property type="entry name" value="fdx_plant"/>
    <property type="match status" value="1"/>
</dbReference>
<protein>
    <recommendedName>
        <fullName evidence="11">Ferredoxin</fullName>
    </recommendedName>
</protein>
<keyword evidence="9 11" id="KW-0408">Iron</keyword>
<dbReference type="GO" id="GO:0022900">
    <property type="term" value="P:electron transport chain"/>
    <property type="evidence" value="ECO:0007669"/>
    <property type="project" value="InterPro"/>
</dbReference>
<comment type="similarity">
    <text evidence="3 11">Belongs to the 2Fe2S plant-type ferredoxin family.</text>
</comment>
<dbReference type="GO" id="GO:0009570">
    <property type="term" value="C:chloroplast stroma"/>
    <property type="evidence" value="ECO:0007669"/>
    <property type="project" value="TreeGrafter"/>
</dbReference>
<evidence type="ECO:0000256" key="2">
    <source>
        <dbReference type="ARBA" id="ARBA00004229"/>
    </source>
</evidence>
<comment type="subcellular location">
    <subcellularLocation>
        <location evidence="2 11">Plastid</location>
        <location evidence="2 11">Chloroplast</location>
    </subcellularLocation>
</comment>
<dbReference type="GO" id="GO:0046872">
    <property type="term" value="F:metal ion binding"/>
    <property type="evidence" value="ECO:0007669"/>
    <property type="project" value="UniProtKB-KW"/>
</dbReference>
<dbReference type="InterPro" id="IPR012675">
    <property type="entry name" value="Beta-grasp_dom_sf"/>
</dbReference>
<dbReference type="GO" id="GO:0051537">
    <property type="term" value="F:2 iron, 2 sulfur cluster binding"/>
    <property type="evidence" value="ECO:0007669"/>
    <property type="project" value="UniProtKB-KW"/>
</dbReference>
<keyword evidence="4 11" id="KW-0813">Transport</keyword>
<dbReference type="InterPro" id="IPR010241">
    <property type="entry name" value="Fd_pln"/>
</dbReference>
<dbReference type="InterPro" id="IPR001041">
    <property type="entry name" value="2Fe-2S_ferredoxin-type"/>
</dbReference>
<dbReference type="OrthoDB" id="1885901at2759"/>
<keyword evidence="14" id="KW-1185">Reference proteome</keyword>
<comment type="function">
    <text evidence="1 11">Ferredoxins are iron-sulfur proteins that transfer electrons in a wide variety of metabolic reactions.</text>
</comment>
<keyword evidence="6 11" id="KW-0001">2Fe-2S</keyword>
<gene>
    <name evidence="13" type="ORF">DEO72_LG1g63</name>
</gene>
<dbReference type="PANTHER" id="PTHR43112">
    <property type="entry name" value="FERREDOXIN"/>
    <property type="match status" value="1"/>
</dbReference>
<dbReference type="SUPFAM" id="SSF54292">
    <property type="entry name" value="2Fe-2S ferredoxin-like"/>
    <property type="match status" value="1"/>
</dbReference>